<evidence type="ECO:0000313" key="2">
    <source>
        <dbReference type="Proteomes" id="UP000011058"/>
    </source>
</evidence>
<sequence length="59" mass="6435">MNQAEGINFELNGEKGPKTVVVSDKMNVADAEYIAEHYPGVYVEVVEIEDKPGKPGKAE</sequence>
<evidence type="ECO:0000313" key="1">
    <source>
        <dbReference type="EMBL" id="CCH01757.1"/>
    </source>
</evidence>
<name>I0KCA4_9BACT</name>
<accession>I0KCA4</accession>
<gene>
    <name evidence="1" type="ORF">FAES_3750</name>
</gene>
<dbReference type="OrthoDB" id="966101at2"/>
<proteinExistence type="predicted"/>
<dbReference type="KEGG" id="fae:FAES_3750"/>
<organism evidence="1 2">
    <name type="scientific">Fibrella aestuarina BUZ 2</name>
    <dbReference type="NCBI Taxonomy" id="1166018"/>
    <lineage>
        <taxon>Bacteria</taxon>
        <taxon>Pseudomonadati</taxon>
        <taxon>Bacteroidota</taxon>
        <taxon>Cytophagia</taxon>
        <taxon>Cytophagales</taxon>
        <taxon>Spirosomataceae</taxon>
        <taxon>Fibrella</taxon>
    </lineage>
</organism>
<protein>
    <submittedName>
        <fullName evidence="1">Uncharacterized protein</fullName>
    </submittedName>
</protein>
<dbReference type="RefSeq" id="WP_015332856.1">
    <property type="nucleotide sequence ID" value="NC_020054.1"/>
</dbReference>
<dbReference type="STRING" id="1166018.FAES_3750"/>
<reference evidence="1 2" key="1">
    <citation type="journal article" date="2012" name="J. Bacteriol.">
        <title>Genome Sequence of Fibrella aestuarina BUZ 2T, a Filamentous Marine Bacterium.</title>
        <authorList>
            <person name="Filippini M."/>
            <person name="Qi W."/>
            <person name="Blom J."/>
            <person name="Goesmann A."/>
            <person name="Smits T.H."/>
            <person name="Bagheri H.C."/>
        </authorList>
    </citation>
    <scope>NUCLEOTIDE SEQUENCE [LARGE SCALE GENOMIC DNA]</scope>
    <source>
        <strain evidence="2">BUZ 2T</strain>
    </source>
</reference>
<dbReference type="EMBL" id="HE796683">
    <property type="protein sequence ID" value="CCH01757.1"/>
    <property type="molecule type" value="Genomic_DNA"/>
</dbReference>
<dbReference type="AlphaFoldDB" id="I0KCA4"/>
<dbReference type="HOGENOM" id="CLU_2953697_0_0_10"/>
<keyword evidence="2" id="KW-1185">Reference proteome</keyword>
<dbReference type="Proteomes" id="UP000011058">
    <property type="component" value="Chromosome"/>
</dbReference>